<feature type="signal peptide" evidence="1">
    <location>
        <begin position="1"/>
        <end position="41"/>
    </location>
</feature>
<name>A0A512DVY6_9PROT</name>
<proteinExistence type="predicted"/>
<feature type="chain" id="PRO_5021943903" description="DUF4154 domain-containing protein" evidence="1">
    <location>
        <begin position="42"/>
        <end position="197"/>
    </location>
</feature>
<reference evidence="2 3" key="1">
    <citation type="submission" date="2019-07" db="EMBL/GenBank/DDBJ databases">
        <title>Whole genome shotgun sequence of Skermanella aerolata NBRC 106429.</title>
        <authorList>
            <person name="Hosoyama A."/>
            <person name="Uohara A."/>
            <person name="Ohji S."/>
            <person name="Ichikawa N."/>
        </authorList>
    </citation>
    <scope>NUCLEOTIDE SEQUENCE [LARGE SCALE GENOMIC DNA]</scope>
    <source>
        <strain evidence="2 3">NBRC 106429</strain>
    </source>
</reference>
<comment type="caution">
    <text evidence="2">The sequence shown here is derived from an EMBL/GenBank/DDBJ whole genome shotgun (WGS) entry which is preliminary data.</text>
</comment>
<evidence type="ECO:0008006" key="4">
    <source>
        <dbReference type="Google" id="ProtNLM"/>
    </source>
</evidence>
<organism evidence="2 3">
    <name type="scientific">Skermanella aerolata</name>
    <dbReference type="NCBI Taxonomy" id="393310"/>
    <lineage>
        <taxon>Bacteria</taxon>
        <taxon>Pseudomonadati</taxon>
        <taxon>Pseudomonadota</taxon>
        <taxon>Alphaproteobacteria</taxon>
        <taxon>Rhodospirillales</taxon>
        <taxon>Azospirillaceae</taxon>
        <taxon>Skermanella</taxon>
    </lineage>
</organism>
<accession>A0A512DVY6</accession>
<dbReference type="RefSeq" id="WP_084720817.1">
    <property type="nucleotide sequence ID" value="NZ_BJYZ01000022.1"/>
</dbReference>
<evidence type="ECO:0000313" key="3">
    <source>
        <dbReference type="Proteomes" id="UP000321523"/>
    </source>
</evidence>
<dbReference type="Pfam" id="PF13689">
    <property type="entry name" value="DUF4154"/>
    <property type="match status" value="1"/>
</dbReference>
<evidence type="ECO:0000256" key="1">
    <source>
        <dbReference type="SAM" id="SignalP"/>
    </source>
</evidence>
<dbReference type="EMBL" id="BJYZ01000022">
    <property type="protein sequence ID" value="GEO40635.1"/>
    <property type="molecule type" value="Genomic_DNA"/>
</dbReference>
<dbReference type="InterPro" id="IPR025293">
    <property type="entry name" value="YfiR/HmsC-like"/>
</dbReference>
<evidence type="ECO:0000313" key="2">
    <source>
        <dbReference type="EMBL" id="GEO40635.1"/>
    </source>
</evidence>
<keyword evidence="1" id="KW-0732">Signal</keyword>
<keyword evidence="3" id="KW-1185">Reference proteome</keyword>
<dbReference type="Proteomes" id="UP000321523">
    <property type="component" value="Unassembled WGS sequence"/>
</dbReference>
<dbReference type="OrthoDB" id="277577at2"/>
<gene>
    <name evidence="2" type="ORF">SAE02_47830</name>
</gene>
<protein>
    <recommendedName>
        <fullName evidence="4">DUF4154 domain-containing protein</fullName>
    </recommendedName>
</protein>
<sequence length="197" mass="21290">MPRLFKWSAQVRSHFRRMNGYALTILIALLATTGSSGQSHAAPNEYEVKAAFLYNFAKFMAWPPSPSPTEATFTICILGDDPFGPALDLLKGKPVDGRPVEVRRLTKPGEIGRCRIVFVGLPYAREIAGLAENLKDKPVLTVGDGQGFVRSGGMVGFVLTDGRIRFEIDPDRIAPTGLTVSSQLLNLAIITRAGGSS</sequence>
<dbReference type="AlphaFoldDB" id="A0A512DVY6"/>